<dbReference type="GO" id="GO:0005694">
    <property type="term" value="C:chromosome"/>
    <property type="evidence" value="ECO:0007669"/>
    <property type="project" value="InterPro"/>
</dbReference>
<dbReference type="InterPro" id="IPR018521">
    <property type="entry name" value="TopoIB_AS"/>
</dbReference>
<dbReference type="InterPro" id="IPR013500">
    <property type="entry name" value="TopoI_cat_euk"/>
</dbReference>
<dbReference type="STRING" id="50429.A0A2B4SBR9"/>
<dbReference type="EMBL" id="LSMT01000106">
    <property type="protein sequence ID" value="PFX27321.1"/>
    <property type="molecule type" value="Genomic_DNA"/>
</dbReference>
<dbReference type="Proteomes" id="UP000225706">
    <property type="component" value="Unassembled WGS sequence"/>
</dbReference>
<feature type="compositionally biased region" description="Basic and acidic residues" evidence="11">
    <location>
        <begin position="305"/>
        <end position="321"/>
    </location>
</feature>
<evidence type="ECO:0000259" key="12">
    <source>
        <dbReference type="SMART" id="SM00435"/>
    </source>
</evidence>
<keyword evidence="5 8" id="KW-0238">DNA-binding</keyword>
<dbReference type="OrthoDB" id="47179at2759"/>
<comment type="function">
    <text evidence="9">Releases the supercoiling and torsional tension of DNA introduced during the DNA replication and transcription by transiently cleaving and rejoining one strand of the DNA duplex. Introduces a single-strand break via transesterification at the specific target site 5'-[CT]CCTTp site in duplex DNA. The scissile phosphodiester is attacked by the catalytic tyrosine of the enzyme, resulting in the formation of a DNA-(3'-phosphotyrosyl)-enzyme intermediate and the expulsion of a 5'-OH DNA strand. The free DNA strand then undergoes passage around the unbroken strand thus removing DNA supercoils. Finally, in the religation step, the DNA 5'-OH attacks the covalent intermediate to expel the active-site tyrosine and restore the DNA phosphodiester backbone.</text>
</comment>
<feature type="domain" description="DNA topoisomerase I eukaryotic-type" evidence="12">
    <location>
        <begin position="487"/>
        <end position="863"/>
    </location>
</feature>
<dbReference type="SMART" id="SM00435">
    <property type="entry name" value="TOPEUc"/>
    <property type="match status" value="1"/>
</dbReference>
<dbReference type="FunFam" id="2.170.11.10:FF:000001">
    <property type="entry name" value="DNA topoisomerase I"/>
    <property type="match status" value="1"/>
</dbReference>
<feature type="active site" description="O-(3'-phospho-DNA)-tyrosine intermediate" evidence="8">
    <location>
        <position position="849"/>
    </location>
</feature>
<feature type="compositionally biased region" description="Polar residues" evidence="11">
    <location>
        <begin position="119"/>
        <end position="128"/>
    </location>
</feature>
<dbReference type="InterPro" id="IPR001631">
    <property type="entry name" value="TopoI"/>
</dbReference>
<accession>A0A2B4SBR9</accession>
<dbReference type="InterPro" id="IPR051062">
    <property type="entry name" value="Topoisomerase_IB"/>
</dbReference>
<name>A0A2B4SBR9_STYPI</name>
<reference evidence="14" key="1">
    <citation type="journal article" date="2017" name="bioRxiv">
        <title>Comparative analysis of the genomes of Stylophora pistillata and Acropora digitifera provides evidence for extensive differences between species of corals.</title>
        <authorList>
            <person name="Voolstra C.R."/>
            <person name="Li Y."/>
            <person name="Liew Y.J."/>
            <person name="Baumgarten S."/>
            <person name="Zoccola D."/>
            <person name="Flot J.-F."/>
            <person name="Tambutte S."/>
            <person name="Allemand D."/>
            <person name="Aranda M."/>
        </authorList>
    </citation>
    <scope>NUCLEOTIDE SEQUENCE [LARGE SCALE GENOMIC DNA]</scope>
</reference>
<dbReference type="CDD" id="cd00659">
    <property type="entry name" value="Topo_IB_C"/>
    <property type="match status" value="1"/>
</dbReference>
<dbReference type="InterPro" id="IPR048045">
    <property type="entry name" value="Topoisomer_I_DNA-bd"/>
</dbReference>
<comment type="catalytic activity">
    <reaction evidence="1 8 9">
        <text>ATP-independent breakage of single-stranded DNA, followed by passage and rejoining.</text>
        <dbReference type="EC" id="5.6.2.1"/>
    </reaction>
</comment>
<dbReference type="Gene3D" id="1.10.10.41">
    <property type="entry name" value="Yeast DNA topoisomerase - domain 1"/>
    <property type="match status" value="1"/>
</dbReference>
<dbReference type="InterPro" id="IPR013499">
    <property type="entry name" value="TopoI_euk"/>
</dbReference>
<feature type="coiled-coil region" evidence="10">
    <location>
        <begin position="770"/>
        <end position="837"/>
    </location>
</feature>
<dbReference type="PRINTS" id="PR00416">
    <property type="entry name" value="EUTPISMRASEI"/>
</dbReference>
<feature type="compositionally biased region" description="Polar residues" evidence="11">
    <location>
        <begin position="91"/>
        <end position="106"/>
    </location>
</feature>
<proteinExistence type="inferred from homology"/>
<gene>
    <name evidence="13" type="primary">TOP1</name>
    <name evidence="13" type="ORF">AWC38_SpisGene7977</name>
</gene>
<evidence type="ECO:0000256" key="4">
    <source>
        <dbReference type="ARBA" id="ARBA00023029"/>
    </source>
</evidence>
<evidence type="ECO:0000256" key="11">
    <source>
        <dbReference type="SAM" id="MobiDB-lite"/>
    </source>
</evidence>
<dbReference type="InterPro" id="IPR014727">
    <property type="entry name" value="TopoI_cat_a/b-sub_euk"/>
</dbReference>
<dbReference type="PANTHER" id="PTHR10290:SF3">
    <property type="entry name" value="DNA TOPOISOMERASE 1"/>
    <property type="match status" value="1"/>
</dbReference>
<dbReference type="FunFam" id="3.90.15.10:FF:000001">
    <property type="entry name" value="DNA topoisomerase I"/>
    <property type="match status" value="1"/>
</dbReference>
<evidence type="ECO:0000256" key="3">
    <source>
        <dbReference type="ARBA" id="ARBA00006645"/>
    </source>
</evidence>
<keyword evidence="6 8" id="KW-0413">Isomerase</keyword>
<dbReference type="Pfam" id="PF01028">
    <property type="entry name" value="Topoisom_I"/>
    <property type="match status" value="1"/>
</dbReference>
<dbReference type="PROSITE" id="PS52038">
    <property type="entry name" value="TOPO_IB_2"/>
    <property type="match status" value="1"/>
</dbReference>
<evidence type="ECO:0000256" key="8">
    <source>
        <dbReference type="PROSITE-ProRule" id="PRU01382"/>
    </source>
</evidence>
<dbReference type="PANTHER" id="PTHR10290">
    <property type="entry name" value="DNA TOPOISOMERASE I"/>
    <property type="match status" value="1"/>
</dbReference>
<dbReference type="InterPro" id="IPR036202">
    <property type="entry name" value="TopoI_DNA-bd_euk_N_sf"/>
</dbReference>
<dbReference type="AlphaFoldDB" id="A0A2B4SBR9"/>
<dbReference type="GO" id="GO:0003677">
    <property type="term" value="F:DNA binding"/>
    <property type="evidence" value="ECO:0007669"/>
    <property type="project" value="UniProtKB-UniRule"/>
</dbReference>
<evidence type="ECO:0000256" key="2">
    <source>
        <dbReference type="ARBA" id="ARBA00004123"/>
    </source>
</evidence>
<comment type="similarity">
    <text evidence="3 8 9">Belongs to the type IB topoisomerase family.</text>
</comment>
<sequence>MNGEAIQHATLLQKPMREEVASGDDDLALAQAKQKPVGSEGPERKKIKLASIQNDRRSLHSPPKQGMANVSGKFSPHKPYVNSTMKRDPHQTLTKQSPLNRSQNAENVALKKEPVTPIKQVQSASSQLESDDDVPLIARAQHKPAAANAKGSSAKPAKSALNSVVAEKNKVVKPKKSEKMKDGKSLKAERKVDKKVDGVKKKDAKKEKKSASEKAAKKQVDSDDDDEPLSAKLGTPKDNKSAKSSGSSGTKSKGSASLKRKKSADSGSDSDDDYKPLVKTAKKSTPKIAKKEDKGGSIKKKVKKDAKDKKEEDKAKEKGKKKKEEEKEVWKWWEEEQLPDGVKWLHLEHKGPYFPPLYEQLPSDVKFYYDGNHMKLSLAAEEVASYYAKMLDHDYTSKEIFNKNFFEDWRKEMTNEERKIIKDLKKCNFKEMHSYFVKKNEERKNWTKEQKQVLKEQNEAILEEYGYCLMDGHRQRVGNFKIEPPGLFRGRGDHPKQGKFKRRTMPEDVIINIGEGAKVPEPPEGHKWQKVINDNKVSWLACWVENIQGSYKYVMLNSTSRLKGEKDWQKYETARKLKDCVEKIREDYQRDWKAKEMRLRQRGVALYFIDKLALRAGHEKDEETADTVGCCSLRFEHIKLHDEWEDKENVVEFDFLGKDSVRYWNFVPVEKKVFKNLAIFMKGKQNGDDLFDRLSTTSLNKYLSELMDGLTAKVFRTFNASMTLQDQLNKLTEAEDNVNAKVLAYNRANRAVAMLCNHQRTVPKTFEKSMSNLQEKIAAKKQAIKDGKKELKVLKNHAKESQDTKVMKQLDKKKTQVQKLEDQLFKLEVTATDKEENKEIALGTSKLNYLDPRISVAWCKKHGVPIEKVYNKTQREKFAWALDMAEKDFVF</sequence>
<dbReference type="InterPro" id="IPR014711">
    <property type="entry name" value="TopoI_cat_a-hlx-sub_euk"/>
</dbReference>
<dbReference type="Gene3D" id="3.90.15.10">
    <property type="entry name" value="Topoisomerase I, Chain A, domain 3"/>
    <property type="match status" value="1"/>
</dbReference>
<dbReference type="CDD" id="cd03488">
    <property type="entry name" value="Topoisomer_IB_N_htopoI_like"/>
    <property type="match status" value="1"/>
</dbReference>
<dbReference type="InterPro" id="IPR013034">
    <property type="entry name" value="DNA_topo_DNA_db_N_dom1"/>
</dbReference>
<dbReference type="InterPro" id="IPR013030">
    <property type="entry name" value="DNA_topo_DNA_db_N_dom2"/>
</dbReference>
<feature type="region of interest" description="Disordered" evidence="11">
    <location>
        <begin position="1"/>
        <end position="321"/>
    </location>
</feature>
<keyword evidence="4 8" id="KW-0799">Topoisomerase</keyword>
<feature type="compositionally biased region" description="Low complexity" evidence="11">
    <location>
        <begin position="143"/>
        <end position="166"/>
    </location>
</feature>
<feature type="compositionally biased region" description="Basic and acidic residues" evidence="11">
    <location>
        <begin position="167"/>
        <end position="221"/>
    </location>
</feature>
<dbReference type="Gene3D" id="1.10.132.10">
    <property type="match status" value="1"/>
</dbReference>
<dbReference type="SUPFAM" id="SSF46596">
    <property type="entry name" value="Eukaryotic DNA topoisomerase I, dispensable insert domain"/>
    <property type="match status" value="1"/>
</dbReference>
<keyword evidence="7" id="KW-0539">Nucleus</keyword>
<comment type="caution">
    <text evidence="13">The sequence shown here is derived from an EMBL/GenBank/DDBJ whole genome shotgun (WGS) entry which is preliminary data.</text>
</comment>
<dbReference type="GO" id="GO:0007059">
    <property type="term" value="P:chromosome segregation"/>
    <property type="evidence" value="ECO:0007669"/>
    <property type="project" value="TreeGrafter"/>
</dbReference>
<dbReference type="FunFam" id="1.10.10.41:FF:000001">
    <property type="entry name" value="DNA topoisomerase I"/>
    <property type="match status" value="1"/>
</dbReference>
<evidence type="ECO:0000256" key="9">
    <source>
        <dbReference type="RuleBase" id="RU365101"/>
    </source>
</evidence>
<dbReference type="GO" id="GO:0006265">
    <property type="term" value="P:DNA topological change"/>
    <property type="evidence" value="ECO:0007669"/>
    <property type="project" value="UniProtKB-UniRule"/>
</dbReference>
<dbReference type="InterPro" id="IPR011010">
    <property type="entry name" value="DNA_brk_join_enz"/>
</dbReference>
<dbReference type="FunFam" id="1.10.132.10:FF:000001">
    <property type="entry name" value="DNA topoisomerase I"/>
    <property type="match status" value="1"/>
</dbReference>
<dbReference type="InterPro" id="IPR025834">
    <property type="entry name" value="TopoI_C_dom"/>
</dbReference>
<comment type="subcellular location">
    <subcellularLocation>
        <location evidence="2">Nucleus</location>
    </subcellularLocation>
</comment>
<protein>
    <recommendedName>
        <fullName evidence="9">DNA topoisomerase I</fullName>
        <ecNumber evidence="9">5.6.2.1</ecNumber>
    </recommendedName>
    <alternativeName>
        <fullName evidence="9">DNA topoisomerase 1</fullName>
    </alternativeName>
</protein>
<organism evidence="13 14">
    <name type="scientific">Stylophora pistillata</name>
    <name type="common">Smooth cauliflower coral</name>
    <dbReference type="NCBI Taxonomy" id="50429"/>
    <lineage>
        <taxon>Eukaryota</taxon>
        <taxon>Metazoa</taxon>
        <taxon>Cnidaria</taxon>
        <taxon>Anthozoa</taxon>
        <taxon>Hexacorallia</taxon>
        <taxon>Scleractinia</taxon>
        <taxon>Astrocoeniina</taxon>
        <taxon>Pocilloporidae</taxon>
        <taxon>Stylophora</taxon>
    </lineage>
</organism>
<evidence type="ECO:0000256" key="5">
    <source>
        <dbReference type="ARBA" id="ARBA00023125"/>
    </source>
</evidence>
<evidence type="ECO:0000256" key="10">
    <source>
        <dbReference type="SAM" id="Coils"/>
    </source>
</evidence>
<dbReference type="Pfam" id="PF14370">
    <property type="entry name" value="Topo_C_assoc"/>
    <property type="match status" value="1"/>
</dbReference>
<dbReference type="Pfam" id="PF02919">
    <property type="entry name" value="Topoisom_I_N"/>
    <property type="match status" value="1"/>
</dbReference>
<evidence type="ECO:0000313" key="14">
    <source>
        <dbReference type="Proteomes" id="UP000225706"/>
    </source>
</evidence>
<keyword evidence="14" id="KW-1185">Reference proteome</keyword>
<keyword evidence="10" id="KW-0175">Coiled coil</keyword>
<dbReference type="GO" id="GO:0006260">
    <property type="term" value="P:DNA replication"/>
    <property type="evidence" value="ECO:0007669"/>
    <property type="project" value="TreeGrafter"/>
</dbReference>
<dbReference type="GO" id="GO:0003917">
    <property type="term" value="F:DNA topoisomerase type I (single strand cut, ATP-independent) activity"/>
    <property type="evidence" value="ECO:0007669"/>
    <property type="project" value="UniProtKB-UniRule"/>
</dbReference>
<feature type="compositionally biased region" description="Low complexity" evidence="11">
    <location>
        <begin position="242"/>
        <end position="257"/>
    </location>
</feature>
<dbReference type="PROSITE" id="PS00176">
    <property type="entry name" value="TOPO_IB_1"/>
    <property type="match status" value="1"/>
</dbReference>
<evidence type="ECO:0000256" key="6">
    <source>
        <dbReference type="ARBA" id="ARBA00023235"/>
    </source>
</evidence>
<dbReference type="Gene3D" id="2.170.11.10">
    <property type="entry name" value="DNA Topoisomerase I, domain 2"/>
    <property type="match status" value="1"/>
</dbReference>
<dbReference type="SUPFAM" id="SSF56741">
    <property type="entry name" value="Eukaryotic DNA topoisomerase I, N-terminal DNA-binding fragment"/>
    <property type="match status" value="1"/>
</dbReference>
<evidence type="ECO:0000256" key="1">
    <source>
        <dbReference type="ARBA" id="ARBA00000213"/>
    </source>
</evidence>
<evidence type="ECO:0000256" key="7">
    <source>
        <dbReference type="ARBA" id="ARBA00023242"/>
    </source>
</evidence>
<dbReference type="InterPro" id="IPR008336">
    <property type="entry name" value="TopoI_DNA-bd_euk"/>
</dbReference>
<evidence type="ECO:0000313" key="13">
    <source>
        <dbReference type="EMBL" id="PFX27321.1"/>
    </source>
</evidence>
<dbReference type="GO" id="GO:0005730">
    <property type="term" value="C:nucleolus"/>
    <property type="evidence" value="ECO:0007669"/>
    <property type="project" value="UniProtKB-ARBA"/>
</dbReference>
<dbReference type="SUPFAM" id="SSF56349">
    <property type="entry name" value="DNA breaking-rejoining enzymes"/>
    <property type="match status" value="1"/>
</dbReference>
<dbReference type="EC" id="5.6.2.1" evidence="9"/>